<evidence type="ECO:0000313" key="6">
    <source>
        <dbReference type="Proteomes" id="UP000689129"/>
    </source>
</evidence>
<comment type="caution">
    <text evidence="5">The sequence shown here is derived from an EMBL/GenBank/DDBJ whole genome shotgun (WGS) entry which is preliminary data.</text>
</comment>
<evidence type="ECO:0000259" key="4">
    <source>
        <dbReference type="Pfam" id="PF23317"/>
    </source>
</evidence>
<feature type="transmembrane region" description="Helical" evidence="2">
    <location>
        <begin position="334"/>
        <end position="354"/>
    </location>
</feature>
<evidence type="ECO:0000256" key="2">
    <source>
        <dbReference type="SAM" id="Phobius"/>
    </source>
</evidence>
<feature type="transmembrane region" description="Helical" evidence="2">
    <location>
        <begin position="498"/>
        <end position="519"/>
    </location>
</feature>
<dbReference type="OrthoDB" id="2373987at2759"/>
<dbReference type="EMBL" id="JAEMWZ010000128">
    <property type="protein sequence ID" value="KAG7134839.1"/>
    <property type="molecule type" value="Genomic_DNA"/>
</dbReference>
<protein>
    <submittedName>
        <fullName evidence="5">Calcium channel YVC1 like protein</fullName>
    </submittedName>
</protein>
<feature type="transmembrane region" description="Helical" evidence="2">
    <location>
        <begin position="307"/>
        <end position="327"/>
    </location>
</feature>
<feature type="region of interest" description="Disordered" evidence="1">
    <location>
        <begin position="1"/>
        <end position="28"/>
    </location>
</feature>
<keyword evidence="2" id="KW-1133">Transmembrane helix</keyword>
<reference evidence="5" key="1">
    <citation type="journal article" date="2021" name="Mol. Plant Pathol.">
        <title>A 20-kb lineage-specific genomic region tames virulence in pathogenic amphidiploid Verticillium longisporum.</title>
        <authorList>
            <person name="Harting R."/>
            <person name="Starke J."/>
            <person name="Kusch H."/>
            <person name="Poggeler S."/>
            <person name="Maurus I."/>
            <person name="Schluter R."/>
            <person name="Landesfeind M."/>
            <person name="Bulla I."/>
            <person name="Nowrousian M."/>
            <person name="de Jonge R."/>
            <person name="Stahlhut G."/>
            <person name="Hoff K.J."/>
            <person name="Asshauer K.P."/>
            <person name="Thurmer A."/>
            <person name="Stanke M."/>
            <person name="Daniel R."/>
            <person name="Morgenstern B."/>
            <person name="Thomma B.P.H.J."/>
            <person name="Kronstad J.W."/>
            <person name="Braus-Stromeyer S.A."/>
            <person name="Braus G.H."/>
        </authorList>
    </citation>
    <scope>NUCLEOTIDE SEQUENCE</scope>
    <source>
        <strain evidence="5">Vl32</strain>
    </source>
</reference>
<gene>
    <name evidence="5" type="ORF">HYQ45_007196</name>
</gene>
<dbReference type="AlphaFoldDB" id="A0A8I2ZPR1"/>
<dbReference type="InterPro" id="IPR056336">
    <property type="entry name" value="YVC1_C"/>
</dbReference>
<keyword evidence="2" id="KW-0472">Membrane</keyword>
<feature type="transmembrane region" description="Helical" evidence="2">
    <location>
        <begin position="276"/>
        <end position="295"/>
    </location>
</feature>
<evidence type="ECO:0000259" key="3">
    <source>
        <dbReference type="Pfam" id="PF23190"/>
    </source>
</evidence>
<feature type="compositionally biased region" description="Basic and acidic residues" evidence="1">
    <location>
        <begin position="1"/>
        <end position="14"/>
    </location>
</feature>
<feature type="transmembrane region" description="Helical" evidence="2">
    <location>
        <begin position="366"/>
        <end position="384"/>
    </location>
</feature>
<proteinExistence type="predicted"/>
<dbReference type="PANTHER" id="PTHR35859:SF1">
    <property type="entry name" value="NONSELECTIVE CATION CHANNEL PROTEIN"/>
    <property type="match status" value="1"/>
</dbReference>
<organism evidence="5 6">
    <name type="scientific">Verticillium longisporum</name>
    <name type="common">Verticillium dahliae var. longisporum</name>
    <dbReference type="NCBI Taxonomy" id="100787"/>
    <lineage>
        <taxon>Eukaryota</taxon>
        <taxon>Fungi</taxon>
        <taxon>Dikarya</taxon>
        <taxon>Ascomycota</taxon>
        <taxon>Pezizomycotina</taxon>
        <taxon>Sordariomycetes</taxon>
        <taxon>Hypocreomycetidae</taxon>
        <taxon>Glomerellales</taxon>
        <taxon>Plectosphaerellaceae</taxon>
        <taxon>Verticillium</taxon>
    </lineage>
</organism>
<feature type="transmembrane region" description="Helical" evidence="2">
    <location>
        <begin position="581"/>
        <end position="598"/>
    </location>
</feature>
<evidence type="ECO:0000313" key="5">
    <source>
        <dbReference type="EMBL" id="KAG7134839.1"/>
    </source>
</evidence>
<feature type="transmembrane region" description="Helical" evidence="2">
    <location>
        <begin position="437"/>
        <end position="454"/>
    </location>
</feature>
<name>A0A8I2ZPR1_VERLO</name>
<feature type="domain" description="YVC1 N-terminal linker helical" evidence="3">
    <location>
        <begin position="54"/>
        <end position="242"/>
    </location>
</feature>
<accession>A0A8I2ZPR1</accession>
<sequence>MDRANDAWRSRGVLDDDDDDAGDSRSETEACLVEELEADDEKRAEALAGLPVYMTIHRVRRLIIASIQDDEFSREQLKDPRVNSVVVRPLVDKLYDPSNISTVYALLANRVQFLREQTRTLDQTINLARSTLCELAATQVLRRFHEANPGPQGLLLLSHVLVEGFDPFHGAPTAVQSEGRKLQWPVQEQTADNDCGRRLTALELAIVSESKSFINSPACRRVVNAVYEGRIVYTPNSFIDILPDRYHGHQPIALYDPRKAPVLNHRRLIVPRNRNAIEFVHFVILVVLYVLTMTYRNSRNETFELLFVVWTTGWVLAEFASIIEHGWEVHSQALWSFLDMSFTCVFFAYLLGRIYDASVGTFPDGLGLKLLCIAAPVLLTRLAFNLMPDNIVFISLHAMMKDFTLLTFLALWCFTGFLLAMQWLIDANDNSSVTPSWAALWCFTGFLLAMQWLIDANDNSSVTPSWATTGKWMLWIWFGLDGTGVDQSVDFHLILGPALMIAFAFLGNTLFLTILVAMLTNTFSKIIADEAAEIQFRRTVLTFEGVKSDAIFAYPPACNVLALLVLLPLKMVEGVKSDAIFAYPPACNVLALLVLLPLKMVVSPRRFHDVHVALVRTVNAPTLLLIALYERRFFTARRPAQAWLVNWRLAGLSPQGDVQAVFKMAPPPDVCDAIERMDVVDEYAVPAGSSGQGAVRWRARGAGSSDLKDA</sequence>
<dbReference type="Pfam" id="PF23317">
    <property type="entry name" value="YVC1_C"/>
    <property type="match status" value="1"/>
</dbReference>
<dbReference type="PANTHER" id="PTHR35859">
    <property type="entry name" value="NONSELECTIVE CATION CHANNEL PROTEIN"/>
    <property type="match status" value="1"/>
</dbReference>
<dbReference type="Proteomes" id="UP000689129">
    <property type="component" value="Unassembled WGS sequence"/>
</dbReference>
<dbReference type="InterPro" id="IPR052971">
    <property type="entry name" value="TRP_calcium_channel"/>
</dbReference>
<feature type="domain" description="Calcium channel YVC1-like C-terminal transmembrane" evidence="4">
    <location>
        <begin position="282"/>
        <end position="570"/>
    </location>
</feature>
<dbReference type="InterPro" id="IPR056337">
    <property type="entry name" value="LHD_YVC1"/>
</dbReference>
<feature type="transmembrane region" description="Helical" evidence="2">
    <location>
        <begin position="405"/>
        <end position="425"/>
    </location>
</feature>
<dbReference type="Pfam" id="PF23190">
    <property type="entry name" value="LHD_TRPY1"/>
    <property type="match status" value="1"/>
</dbReference>
<keyword evidence="2" id="KW-0812">Transmembrane</keyword>
<feature type="transmembrane region" description="Helical" evidence="2">
    <location>
        <begin position="551"/>
        <end position="569"/>
    </location>
</feature>
<evidence type="ECO:0000256" key="1">
    <source>
        <dbReference type="SAM" id="MobiDB-lite"/>
    </source>
</evidence>